<dbReference type="GO" id="GO:0005739">
    <property type="term" value="C:mitochondrion"/>
    <property type="evidence" value="ECO:0007669"/>
    <property type="project" value="UniProtKB-SubCell"/>
</dbReference>
<dbReference type="EC" id="1.3.1.104" evidence="11"/>
<feature type="domain" description="J" evidence="13">
    <location>
        <begin position="6"/>
        <end position="74"/>
    </location>
</feature>
<keyword evidence="8" id="KW-0443">Lipid metabolism</keyword>
<evidence type="ECO:0000256" key="11">
    <source>
        <dbReference type="ARBA" id="ARBA00038963"/>
    </source>
</evidence>
<keyword evidence="9" id="KW-0496">Mitochondrion</keyword>
<dbReference type="SUPFAM" id="SSF46565">
    <property type="entry name" value="Chaperone J-domain"/>
    <property type="match status" value="1"/>
</dbReference>
<dbReference type="GO" id="GO:0141148">
    <property type="term" value="F:enoyl-[acyl-carrier-protein] reductase (NADPH) activity"/>
    <property type="evidence" value="ECO:0007669"/>
    <property type="project" value="UniProtKB-EC"/>
</dbReference>
<comment type="catalytic activity">
    <reaction evidence="12">
        <text>a 2,3-saturated acyl-[ACP] + NADP(+) = a (2E)-enoyl-[ACP] + NADPH + H(+)</text>
        <dbReference type="Rhea" id="RHEA:22564"/>
        <dbReference type="Rhea" id="RHEA-COMP:9925"/>
        <dbReference type="Rhea" id="RHEA-COMP:9926"/>
        <dbReference type="ChEBI" id="CHEBI:15378"/>
        <dbReference type="ChEBI" id="CHEBI:57783"/>
        <dbReference type="ChEBI" id="CHEBI:58349"/>
        <dbReference type="ChEBI" id="CHEBI:78784"/>
        <dbReference type="ChEBI" id="CHEBI:78785"/>
        <dbReference type="EC" id="1.3.1.104"/>
    </reaction>
</comment>
<accession>A0AAD5DG59</accession>
<organism evidence="14 15">
    <name type="scientific">Chlorella ohadii</name>
    <dbReference type="NCBI Taxonomy" id="2649997"/>
    <lineage>
        <taxon>Eukaryota</taxon>
        <taxon>Viridiplantae</taxon>
        <taxon>Chlorophyta</taxon>
        <taxon>core chlorophytes</taxon>
        <taxon>Trebouxiophyceae</taxon>
        <taxon>Chlorellales</taxon>
        <taxon>Chlorellaceae</taxon>
        <taxon>Chlorella clade</taxon>
        <taxon>Chlorella</taxon>
    </lineage>
</organism>
<evidence type="ECO:0000259" key="13">
    <source>
        <dbReference type="PROSITE" id="PS50076"/>
    </source>
</evidence>
<evidence type="ECO:0000256" key="7">
    <source>
        <dbReference type="ARBA" id="ARBA00023002"/>
    </source>
</evidence>
<keyword evidence="3" id="KW-0444">Lipid biosynthesis</keyword>
<dbReference type="Proteomes" id="UP001205105">
    <property type="component" value="Unassembled WGS sequence"/>
</dbReference>
<evidence type="ECO:0000256" key="1">
    <source>
        <dbReference type="ARBA" id="ARBA00004173"/>
    </source>
</evidence>
<dbReference type="PANTHER" id="PTHR43981">
    <property type="entry name" value="ENOYL-[ACYL-CARRIER-PROTEIN] REDUCTASE, MITOCHONDRIAL"/>
    <property type="match status" value="1"/>
</dbReference>
<evidence type="ECO:0000256" key="10">
    <source>
        <dbReference type="ARBA" id="ARBA00023160"/>
    </source>
</evidence>
<dbReference type="SUPFAM" id="SSF50129">
    <property type="entry name" value="GroES-like"/>
    <property type="match status" value="1"/>
</dbReference>
<dbReference type="InterPro" id="IPR036869">
    <property type="entry name" value="J_dom_sf"/>
</dbReference>
<dbReference type="Gene3D" id="1.10.287.110">
    <property type="entry name" value="DnaJ domain"/>
    <property type="match status" value="1"/>
</dbReference>
<dbReference type="Gene3D" id="3.40.50.720">
    <property type="entry name" value="NAD(P)-binding Rossmann-like Domain"/>
    <property type="match status" value="1"/>
</dbReference>
<dbReference type="GO" id="GO:0006633">
    <property type="term" value="P:fatty acid biosynthetic process"/>
    <property type="evidence" value="ECO:0007669"/>
    <property type="project" value="UniProtKB-KW"/>
</dbReference>
<comment type="subcellular location">
    <subcellularLocation>
        <location evidence="1">Mitochondrion</location>
    </subcellularLocation>
</comment>
<evidence type="ECO:0000256" key="8">
    <source>
        <dbReference type="ARBA" id="ARBA00023098"/>
    </source>
</evidence>
<dbReference type="Pfam" id="PF08240">
    <property type="entry name" value="ADH_N"/>
    <property type="match status" value="1"/>
</dbReference>
<evidence type="ECO:0000256" key="2">
    <source>
        <dbReference type="ARBA" id="ARBA00010371"/>
    </source>
</evidence>
<keyword evidence="10" id="KW-0275">Fatty acid biosynthesis</keyword>
<sequence>MADAPDLYATLGVGRSATDIEVRRRVSSAGTNYAFSLRSAMLSGRQLGCFQQHALQAWEVLSDPAKRREYDATGKVVRSLEDEFVDSFAGGSFRDRVRRGEAERITLNDQIVRQQNKDSQSHTAGFEAWLRSRGEAGVTTYTSDDVIANYGVVKGTYDAVPLPKIKAHTVRCKAAGAPKAVLELGAEALPQSLEWGEVLLSVRYAPINPADLYTIQTGGMYGPSDSVQTPFVAGHDGVAVVVKVGPGVKGLAENDWVVPLKPNLGTWRSLAVLKEKDVMKVPAEVMPLEQCALLREHLTAYRLLEDHSLKPGDAVILNAANSTLCHLLRLRAIAVVSAEPEFEKTALWLRSLGAAEVLLDSGSLKAELDRAKFFSKPRLALDCVGGASAARLVDCLAEGGQLVVYGAMSGKSAQFSWHQWVFQGVQVKGFNVRRWMKEHKKRVPALLESIGKLVSAGKLTTTYTEYELHSEFEEALDHAQDRGKNTKILLKVSDVGITYE</sequence>
<dbReference type="PROSITE" id="PS50076">
    <property type="entry name" value="DNAJ_2"/>
    <property type="match status" value="1"/>
</dbReference>
<keyword evidence="6" id="KW-0809">Transit peptide</keyword>
<evidence type="ECO:0000313" key="15">
    <source>
        <dbReference type="Proteomes" id="UP001205105"/>
    </source>
</evidence>
<dbReference type="InterPro" id="IPR011032">
    <property type="entry name" value="GroES-like_sf"/>
</dbReference>
<keyword evidence="5" id="KW-0521">NADP</keyword>
<evidence type="ECO:0000313" key="14">
    <source>
        <dbReference type="EMBL" id="KAI7836141.1"/>
    </source>
</evidence>
<proteinExistence type="inferred from homology"/>
<dbReference type="InterPro" id="IPR013149">
    <property type="entry name" value="ADH-like_C"/>
</dbReference>
<dbReference type="CDD" id="cd08290">
    <property type="entry name" value="ETR"/>
    <property type="match status" value="1"/>
</dbReference>
<dbReference type="PANTHER" id="PTHR43981:SF2">
    <property type="entry name" value="ENOYL-[ACYL-CARRIER-PROTEIN] REDUCTASE, MITOCHONDRIAL"/>
    <property type="match status" value="1"/>
</dbReference>
<protein>
    <recommendedName>
        <fullName evidence="11">enoyl-[acyl-carrier-protein] reductase</fullName>
        <ecNumber evidence="11">1.3.1.104</ecNumber>
    </recommendedName>
</protein>
<keyword evidence="15" id="KW-1185">Reference proteome</keyword>
<dbReference type="AlphaFoldDB" id="A0AAD5DG59"/>
<evidence type="ECO:0000256" key="6">
    <source>
        <dbReference type="ARBA" id="ARBA00022946"/>
    </source>
</evidence>
<dbReference type="EMBL" id="JADXDR010000202">
    <property type="protein sequence ID" value="KAI7836141.1"/>
    <property type="molecule type" value="Genomic_DNA"/>
</dbReference>
<evidence type="ECO:0000256" key="4">
    <source>
        <dbReference type="ARBA" id="ARBA00022832"/>
    </source>
</evidence>
<dbReference type="InterPro" id="IPR051034">
    <property type="entry name" value="Mito_Enoyl-ACP_Reductase"/>
</dbReference>
<name>A0AAD5DG59_9CHLO</name>
<dbReference type="InterPro" id="IPR013154">
    <property type="entry name" value="ADH-like_N"/>
</dbReference>
<keyword evidence="7" id="KW-0560">Oxidoreductase</keyword>
<comment type="caution">
    <text evidence="14">The sequence shown here is derived from an EMBL/GenBank/DDBJ whole genome shotgun (WGS) entry which is preliminary data.</text>
</comment>
<keyword evidence="4" id="KW-0276">Fatty acid metabolism</keyword>
<dbReference type="InterPro" id="IPR001623">
    <property type="entry name" value="DnaJ_domain"/>
</dbReference>
<dbReference type="InterPro" id="IPR020843">
    <property type="entry name" value="ER"/>
</dbReference>
<gene>
    <name evidence="14" type="ORF">COHA_009971</name>
</gene>
<dbReference type="SMART" id="SM00829">
    <property type="entry name" value="PKS_ER"/>
    <property type="match status" value="1"/>
</dbReference>
<evidence type="ECO:0000256" key="3">
    <source>
        <dbReference type="ARBA" id="ARBA00022516"/>
    </source>
</evidence>
<reference evidence="14" key="1">
    <citation type="submission" date="2020-11" db="EMBL/GenBank/DDBJ databases">
        <title>Chlorella ohadii genome sequencing and assembly.</title>
        <authorList>
            <person name="Murik O."/>
            <person name="Treves H."/>
            <person name="Kedem I."/>
            <person name="Shotland Y."/>
            <person name="Kaplan A."/>
        </authorList>
    </citation>
    <scope>NUCLEOTIDE SEQUENCE</scope>
    <source>
        <strain evidence="14">1</strain>
    </source>
</reference>
<dbReference type="InterPro" id="IPR036291">
    <property type="entry name" value="NAD(P)-bd_dom_sf"/>
</dbReference>
<dbReference type="SUPFAM" id="SSF51735">
    <property type="entry name" value="NAD(P)-binding Rossmann-fold domains"/>
    <property type="match status" value="1"/>
</dbReference>
<dbReference type="Gene3D" id="3.90.180.10">
    <property type="entry name" value="Medium-chain alcohol dehydrogenases, catalytic domain"/>
    <property type="match status" value="1"/>
</dbReference>
<evidence type="ECO:0000256" key="5">
    <source>
        <dbReference type="ARBA" id="ARBA00022857"/>
    </source>
</evidence>
<evidence type="ECO:0000256" key="9">
    <source>
        <dbReference type="ARBA" id="ARBA00023128"/>
    </source>
</evidence>
<dbReference type="Pfam" id="PF00107">
    <property type="entry name" value="ADH_zinc_N"/>
    <property type="match status" value="1"/>
</dbReference>
<comment type="similarity">
    <text evidence="2">Belongs to the zinc-containing alcohol dehydrogenase family. Quinone oxidoreductase subfamily.</text>
</comment>
<evidence type="ECO:0000256" key="12">
    <source>
        <dbReference type="ARBA" id="ARBA00048843"/>
    </source>
</evidence>